<sequence length="238" mass="27174">MYNVAILASEEYSLDGYIEAFTREKCKVVFFNIETVVEEEIKGMDAVIIEEVNSENIGRTCELIIQVRNNAKGLIWIVSKDSRKNNRIIYLQLGATGIFDAGIDLDEFSLVIRTTLDRSGAKNEAILMNKHAKHSVMKTESEKPSIVLQPNIMGVSIAGKTAVLLTRLEYKVLLVLSEQPNQVVPYDEILRRVWKSEINYSTFRLANLISHLRKKVEEYPDKPKYIKTIRSKGYMLTI</sequence>
<dbReference type="Pfam" id="PF00486">
    <property type="entry name" value="Trans_reg_C"/>
    <property type="match status" value="1"/>
</dbReference>
<keyword evidence="3" id="KW-0804">Transcription</keyword>
<dbReference type="GO" id="GO:0000160">
    <property type="term" value="P:phosphorelay signal transduction system"/>
    <property type="evidence" value="ECO:0007669"/>
    <property type="project" value="InterPro"/>
</dbReference>
<dbReference type="PROSITE" id="PS51755">
    <property type="entry name" value="OMPR_PHOB"/>
    <property type="match status" value="1"/>
</dbReference>
<protein>
    <recommendedName>
        <fullName evidence="5">OmpR/PhoB-type domain-containing protein</fullName>
    </recommendedName>
</protein>
<evidence type="ECO:0000256" key="3">
    <source>
        <dbReference type="ARBA" id="ARBA00023163"/>
    </source>
</evidence>
<dbReference type="InterPro" id="IPR001867">
    <property type="entry name" value="OmpR/PhoB-type_DNA-bd"/>
</dbReference>
<comment type="caution">
    <text evidence="6">The sequence shown here is derived from an EMBL/GenBank/DDBJ whole genome shotgun (WGS) entry which is preliminary data.</text>
</comment>
<dbReference type="Proteomes" id="UP000094068">
    <property type="component" value="Unassembled WGS sequence"/>
</dbReference>
<proteinExistence type="predicted"/>
<dbReference type="AlphaFoldDB" id="A0A1E5G9Z4"/>
<evidence type="ECO:0000256" key="1">
    <source>
        <dbReference type="ARBA" id="ARBA00023015"/>
    </source>
</evidence>
<dbReference type="CDD" id="cd00383">
    <property type="entry name" value="trans_reg_C"/>
    <property type="match status" value="1"/>
</dbReference>
<dbReference type="GO" id="GO:0003677">
    <property type="term" value="F:DNA binding"/>
    <property type="evidence" value="ECO:0007669"/>
    <property type="project" value="UniProtKB-UniRule"/>
</dbReference>
<keyword evidence="2 4" id="KW-0238">DNA-binding</keyword>
<keyword evidence="1" id="KW-0805">Transcription regulation</keyword>
<dbReference type="EMBL" id="MIJZ01000016">
    <property type="protein sequence ID" value="OEG09528.1"/>
    <property type="molecule type" value="Genomic_DNA"/>
</dbReference>
<accession>A0A1E5G9Z4</accession>
<evidence type="ECO:0000313" key="7">
    <source>
        <dbReference type="Proteomes" id="UP000094068"/>
    </source>
</evidence>
<dbReference type="InterPro" id="IPR036388">
    <property type="entry name" value="WH-like_DNA-bd_sf"/>
</dbReference>
<dbReference type="RefSeq" id="WP_069647206.1">
    <property type="nucleotide sequence ID" value="NZ_MIJZ01000016.1"/>
</dbReference>
<dbReference type="SMART" id="SM00862">
    <property type="entry name" value="Trans_reg_C"/>
    <property type="match status" value="1"/>
</dbReference>
<dbReference type="GO" id="GO:0006355">
    <property type="term" value="P:regulation of DNA-templated transcription"/>
    <property type="evidence" value="ECO:0007669"/>
    <property type="project" value="InterPro"/>
</dbReference>
<gene>
    <name evidence="6" type="ORF">BCR21_14345</name>
</gene>
<evidence type="ECO:0000256" key="2">
    <source>
        <dbReference type="ARBA" id="ARBA00023125"/>
    </source>
</evidence>
<dbReference type="STRING" id="903984.BCR21_14345"/>
<organism evidence="6 7">
    <name type="scientific">Enterococcus ureasiticus</name>
    <dbReference type="NCBI Taxonomy" id="903984"/>
    <lineage>
        <taxon>Bacteria</taxon>
        <taxon>Bacillati</taxon>
        <taxon>Bacillota</taxon>
        <taxon>Bacilli</taxon>
        <taxon>Lactobacillales</taxon>
        <taxon>Enterococcaceae</taxon>
        <taxon>Enterococcus</taxon>
    </lineage>
</organism>
<keyword evidence="7" id="KW-1185">Reference proteome</keyword>
<dbReference type="SUPFAM" id="SSF46894">
    <property type="entry name" value="C-terminal effector domain of the bipartite response regulators"/>
    <property type="match status" value="1"/>
</dbReference>
<evidence type="ECO:0000259" key="5">
    <source>
        <dbReference type="PROSITE" id="PS51755"/>
    </source>
</evidence>
<feature type="DNA-binding region" description="OmpR/PhoB-type" evidence="4">
    <location>
        <begin position="134"/>
        <end position="238"/>
    </location>
</feature>
<dbReference type="Gene3D" id="1.10.10.10">
    <property type="entry name" value="Winged helix-like DNA-binding domain superfamily/Winged helix DNA-binding domain"/>
    <property type="match status" value="1"/>
</dbReference>
<name>A0A1E5G9Z4_9ENTE</name>
<feature type="domain" description="OmpR/PhoB-type" evidence="5">
    <location>
        <begin position="134"/>
        <end position="238"/>
    </location>
</feature>
<evidence type="ECO:0000256" key="4">
    <source>
        <dbReference type="PROSITE-ProRule" id="PRU01091"/>
    </source>
</evidence>
<dbReference type="OrthoDB" id="9802426at2"/>
<dbReference type="InterPro" id="IPR016032">
    <property type="entry name" value="Sig_transdc_resp-reg_C-effctor"/>
</dbReference>
<evidence type="ECO:0000313" key="6">
    <source>
        <dbReference type="EMBL" id="OEG09528.1"/>
    </source>
</evidence>
<reference evidence="7" key="1">
    <citation type="submission" date="2016-09" db="EMBL/GenBank/DDBJ databases">
        <authorList>
            <person name="Gulvik C.A."/>
        </authorList>
    </citation>
    <scope>NUCLEOTIDE SEQUENCE [LARGE SCALE GENOMIC DNA]</scope>
    <source>
        <strain evidence="7">DSM 23328</strain>
    </source>
</reference>